<name>A0A5S6R1N4_TRIMR</name>
<dbReference type="SUPFAM" id="SSF53300">
    <property type="entry name" value="vWA-like"/>
    <property type="match status" value="1"/>
</dbReference>
<evidence type="ECO:0000256" key="5">
    <source>
        <dbReference type="ARBA" id="ARBA00022801"/>
    </source>
</evidence>
<evidence type="ECO:0000256" key="10">
    <source>
        <dbReference type="ARBA" id="ARBA00023204"/>
    </source>
</evidence>
<keyword evidence="8" id="KW-0238">DNA-binding</keyword>
<dbReference type="Pfam" id="PF03730">
    <property type="entry name" value="Ku_C"/>
    <property type="match status" value="1"/>
</dbReference>
<evidence type="ECO:0000256" key="3">
    <source>
        <dbReference type="ARBA" id="ARBA00022741"/>
    </source>
</evidence>
<keyword evidence="6" id="KW-0347">Helicase</keyword>
<dbReference type="CDD" id="cd00873">
    <property type="entry name" value="KU80"/>
    <property type="match status" value="1"/>
</dbReference>
<dbReference type="AlphaFoldDB" id="A0A5S6R1N4"/>
<dbReference type="GO" id="GO:0006303">
    <property type="term" value="P:double-strand break repair via nonhomologous end joining"/>
    <property type="evidence" value="ECO:0007669"/>
    <property type="project" value="InterPro"/>
</dbReference>
<keyword evidence="11" id="KW-0539">Nucleus</keyword>
<dbReference type="GO" id="GO:0000723">
    <property type="term" value="P:telomere maintenance"/>
    <property type="evidence" value="ECO:0007669"/>
    <property type="project" value="InterPro"/>
</dbReference>
<dbReference type="Gene3D" id="3.40.50.410">
    <property type="entry name" value="von Willebrand factor, type A domain"/>
    <property type="match status" value="1"/>
</dbReference>
<evidence type="ECO:0000256" key="9">
    <source>
        <dbReference type="ARBA" id="ARBA00023172"/>
    </source>
</evidence>
<dbReference type="GO" id="GO:0003678">
    <property type="term" value="F:DNA helicase activity"/>
    <property type="evidence" value="ECO:0007669"/>
    <property type="project" value="InterPro"/>
</dbReference>
<keyword evidence="10" id="KW-0234">DNA repair</keyword>
<keyword evidence="9" id="KW-0233">DNA recombination</keyword>
<dbReference type="InterPro" id="IPR006164">
    <property type="entry name" value="DNA_bd_Ku70/Ku80"/>
</dbReference>
<dbReference type="Proteomes" id="UP000046395">
    <property type="component" value="Unassembled WGS sequence"/>
</dbReference>
<dbReference type="GO" id="GO:0042162">
    <property type="term" value="F:telomeric DNA binding"/>
    <property type="evidence" value="ECO:0007669"/>
    <property type="project" value="InterPro"/>
</dbReference>
<keyword evidence="5" id="KW-0378">Hydrolase</keyword>
<dbReference type="Pfam" id="PF02735">
    <property type="entry name" value="Ku"/>
    <property type="match status" value="1"/>
</dbReference>
<dbReference type="InterPro" id="IPR005161">
    <property type="entry name" value="Ku_N"/>
</dbReference>
<protein>
    <submittedName>
        <fullName evidence="14">Ku domain-containing protein</fullName>
    </submittedName>
</protein>
<dbReference type="Gene3D" id="1.25.40.240">
    <property type="entry name" value="Ku, C-terminal domain"/>
    <property type="match status" value="1"/>
</dbReference>
<comment type="similarity">
    <text evidence="2">Belongs to the ku80 family.</text>
</comment>
<reference evidence="14" key="1">
    <citation type="submission" date="2019-12" db="UniProtKB">
        <authorList>
            <consortium name="WormBaseParasite"/>
        </authorList>
    </citation>
    <scope>IDENTIFICATION</scope>
</reference>
<evidence type="ECO:0000259" key="12">
    <source>
        <dbReference type="SMART" id="SM00559"/>
    </source>
</evidence>
<dbReference type="SUPFAM" id="SSF100939">
    <property type="entry name" value="SPOC domain-like"/>
    <property type="match status" value="1"/>
</dbReference>
<evidence type="ECO:0000256" key="4">
    <source>
        <dbReference type="ARBA" id="ARBA00022763"/>
    </source>
</evidence>
<dbReference type="GO" id="GO:0003690">
    <property type="term" value="F:double-stranded DNA binding"/>
    <property type="evidence" value="ECO:0007669"/>
    <property type="project" value="TreeGrafter"/>
</dbReference>
<evidence type="ECO:0000256" key="11">
    <source>
        <dbReference type="ARBA" id="ARBA00023242"/>
    </source>
</evidence>
<dbReference type="Pfam" id="PF08785">
    <property type="entry name" value="Ku_PK_bind"/>
    <property type="match status" value="1"/>
</dbReference>
<evidence type="ECO:0000256" key="1">
    <source>
        <dbReference type="ARBA" id="ARBA00004123"/>
    </source>
</evidence>
<keyword evidence="4" id="KW-0227">DNA damage</keyword>
<dbReference type="SUPFAM" id="SSF101420">
    <property type="entry name" value="C-terminal domain of Ku80"/>
    <property type="match status" value="1"/>
</dbReference>
<keyword evidence="13" id="KW-1185">Reference proteome</keyword>
<evidence type="ECO:0000256" key="7">
    <source>
        <dbReference type="ARBA" id="ARBA00022840"/>
    </source>
</evidence>
<dbReference type="GO" id="GO:0043564">
    <property type="term" value="C:Ku70:Ku80 complex"/>
    <property type="evidence" value="ECO:0007669"/>
    <property type="project" value="InterPro"/>
</dbReference>
<dbReference type="InterPro" id="IPR016194">
    <property type="entry name" value="SPOC-like_C_dom_sf"/>
</dbReference>
<dbReference type="WBParaSite" id="TMUE_3000013214.1">
    <property type="protein sequence ID" value="TMUE_3000013214.1"/>
    <property type="gene ID" value="WBGene00284952"/>
</dbReference>
<dbReference type="GO" id="GO:0006310">
    <property type="term" value="P:DNA recombination"/>
    <property type="evidence" value="ECO:0007669"/>
    <property type="project" value="UniProtKB-KW"/>
</dbReference>
<dbReference type="InterPro" id="IPR036494">
    <property type="entry name" value="Ku_C_sf"/>
</dbReference>
<dbReference type="STRING" id="70415.A0A5S6R1N4"/>
<proteinExistence type="inferred from homology"/>
<keyword evidence="7" id="KW-0067">ATP-binding</keyword>
<dbReference type="GO" id="GO:0005524">
    <property type="term" value="F:ATP binding"/>
    <property type="evidence" value="ECO:0007669"/>
    <property type="project" value="UniProtKB-KW"/>
</dbReference>
<evidence type="ECO:0000256" key="6">
    <source>
        <dbReference type="ARBA" id="ARBA00022806"/>
    </source>
</evidence>
<accession>A0A5S6R1N4</accession>
<dbReference type="FunFam" id="1.10.1600.10:FF:000002">
    <property type="entry name" value="X-ray repair cross-complementing protein 5"/>
    <property type="match status" value="1"/>
</dbReference>
<dbReference type="InterPro" id="IPR014893">
    <property type="entry name" value="Ku_PK_bind"/>
</dbReference>
<dbReference type="PANTHER" id="PTHR12604">
    <property type="entry name" value="KU AUTOANTIGEN DNA HELICASE"/>
    <property type="match status" value="1"/>
</dbReference>
<evidence type="ECO:0000313" key="14">
    <source>
        <dbReference type="WBParaSite" id="TMUE_3000013214.1"/>
    </source>
</evidence>
<dbReference type="Pfam" id="PF03731">
    <property type="entry name" value="Ku_N"/>
    <property type="match status" value="1"/>
</dbReference>
<dbReference type="GO" id="GO:0003684">
    <property type="term" value="F:damaged DNA binding"/>
    <property type="evidence" value="ECO:0007669"/>
    <property type="project" value="InterPro"/>
</dbReference>
<evidence type="ECO:0000256" key="8">
    <source>
        <dbReference type="ARBA" id="ARBA00023125"/>
    </source>
</evidence>
<comment type="subcellular location">
    <subcellularLocation>
        <location evidence="1">Nucleus</location>
    </subcellularLocation>
</comment>
<dbReference type="Gene3D" id="1.10.1600.10">
    <property type="match status" value="1"/>
</dbReference>
<dbReference type="PANTHER" id="PTHR12604:SF4">
    <property type="entry name" value="X-RAY REPAIR CROSS-COMPLEMENTING PROTEIN 5"/>
    <property type="match status" value="1"/>
</dbReference>
<dbReference type="GO" id="GO:0016787">
    <property type="term" value="F:hydrolase activity"/>
    <property type="evidence" value="ECO:0007669"/>
    <property type="project" value="UniProtKB-KW"/>
</dbReference>
<sequence length="700" mass="78371">MSYNKEAILICLDVGPSMRLESKGAPAAFNAAVECVKWILKRRIFTESSDEVALLLFGSDASRNPYFELGRTEYKNICLASELKTVDWDLFESVCRLADSKCGTDVDFRRALAVAASYLVQATQAKRFGQRSVVLLSCFAVHVAGLDSTLVETLTEGNLELAVIGPDDSDSSSRNIEIVQRLVSSVSGIYCPFNQATSLLGLYQRRSIKAVAWKCDLEVGTHLQIPVCSYVKCRSYHLKQGWKYANVRCPYVDVTMERTYHSVSMADDENSEQKPANKWLGEEVYERDLVKAFRYGASVVPLSKLDQEATKYRSEKKGLQILGFVSRDEVKFWHFTGNGSHFLFADAGNRYACQVLSAMIRACHSLGKLALVRYVYSVSSIPRLCVLIPIVKSSYECFALLNVPYAEDVVKTAHRSLTKQKSLTPNADQLDAVDSLITAMDLTRLNQDGEDAPFKWSNISDPHFQYFFSCMEHRALDPDEKLLPVEDRFLAPVSPSEEIMKRSKPCLDLLKERFCLEHLGRKKLKRAAAEIFKSEEGVTPLQQIAAEHKDEVPFKVGTVDPVNDFRQMVKCGRSFLEACEQFVEVILHLMFESHDNFFLRKVAHCATVLRSSCIQESAPNVYNRFLARVKHEALGNAEKVVWVSSLLADQLGPISSTECSCSELSADDAANFFEQIGATNAPVKSEQLSAISADLINELE</sequence>
<dbReference type="Gene3D" id="2.40.290.10">
    <property type="match status" value="1"/>
</dbReference>
<dbReference type="SMART" id="SM00559">
    <property type="entry name" value="Ku78"/>
    <property type="match status" value="1"/>
</dbReference>
<keyword evidence="3" id="KW-0547">Nucleotide-binding</keyword>
<dbReference type="InterPro" id="IPR036465">
    <property type="entry name" value="vWFA_dom_sf"/>
</dbReference>
<feature type="domain" description="Ku" evidence="12">
    <location>
        <begin position="281"/>
        <end position="420"/>
    </location>
</feature>
<evidence type="ECO:0000313" key="13">
    <source>
        <dbReference type="Proteomes" id="UP000046395"/>
    </source>
</evidence>
<organism evidence="13 14">
    <name type="scientific">Trichuris muris</name>
    <name type="common">Mouse whipworm</name>
    <dbReference type="NCBI Taxonomy" id="70415"/>
    <lineage>
        <taxon>Eukaryota</taxon>
        <taxon>Metazoa</taxon>
        <taxon>Ecdysozoa</taxon>
        <taxon>Nematoda</taxon>
        <taxon>Enoplea</taxon>
        <taxon>Dorylaimia</taxon>
        <taxon>Trichinellida</taxon>
        <taxon>Trichuridae</taxon>
        <taxon>Trichuris</taxon>
    </lineage>
</organism>
<dbReference type="InterPro" id="IPR024193">
    <property type="entry name" value="Ku80"/>
</dbReference>
<dbReference type="InterPro" id="IPR005160">
    <property type="entry name" value="Ku_C"/>
</dbReference>
<evidence type="ECO:0000256" key="2">
    <source>
        <dbReference type="ARBA" id="ARBA00007726"/>
    </source>
</evidence>